<sequence>MFSPSSIASTSQAAFPEVEEITPAAPETRTPPSQSARPSPVPTSEHRAHVFGTKRFLKFASPAKPQPAGDMKLAKLFGKNVIVYSSPSANVKKSPDPNALPEPGGDAMALAYKFCGAGKISLISSHKSPHLLEYHPRSIVNIEHSDSLKENMEADSAFFLNTSSEELQQNAANIPRGSCVTISNNASEKVAEQVALLAHIRPDLQVYGHASTLNDPKNNKGAIEAFRRVGAILGGEKSVVMRPLKKEDSLWIQKKTGVDISPGSAIPALFDQAGRLDRKSFLDNFKANPHDPAQEEIARTTLQQFSDIHKKLNLPEATQAKKSKANAFGTQVANKILNSSIRQKKTEQQQDQLEKLGKVLILGSTGNVGDGILRALSGRVEIDAPVRNPARVSPADHLGNVKYPVRQLPLSAYNQNDFSADTAFIAASAPRDKTRTDRAGQLIPNLVQVMIPLMAKIPSNVKLVQVITNPCADMTYAAWLLRPDLAGRISSHSGTDLVRQKEHVREGDNPDTYFTFGPHSPTQVNVDLSDNRIDRSIATKASDINARSGGQATTDPTSLSSIYEALNILSGDQSSYAIPLTANEAARLQEFLRSSDTAELANVVMSEGLAFTLPRKNGEVNWQMLEQARDQIPHFMRNTLPAIEELTLGRQTILDHVVSMIQAKRPELAGQVNHEWVLANRDGLLEMLNETAFNATR</sequence>
<evidence type="ECO:0000313" key="2">
    <source>
        <dbReference type="EMBL" id="MDT0340891.1"/>
    </source>
</evidence>
<name>A0AAE4GF27_9BURK</name>
<comment type="caution">
    <text evidence="2">The sequence shown here is derived from an EMBL/GenBank/DDBJ whole genome shotgun (WGS) entry which is preliminary data.</text>
</comment>
<feature type="compositionally biased region" description="Polar residues" evidence="1">
    <location>
        <begin position="1"/>
        <end position="13"/>
    </location>
</feature>
<feature type="region of interest" description="Disordered" evidence="1">
    <location>
        <begin position="1"/>
        <end position="46"/>
    </location>
</feature>
<proteinExistence type="predicted"/>
<dbReference type="EMBL" id="JAVRAA010000030">
    <property type="protein sequence ID" value="MDT0340891.1"/>
    <property type="molecule type" value="Genomic_DNA"/>
</dbReference>
<organism evidence="2">
    <name type="scientific">Herbaspirillum huttiense subsp. nephrolepidis</name>
    <dbReference type="NCBI Taxonomy" id="3075126"/>
    <lineage>
        <taxon>Bacteria</taxon>
        <taxon>Pseudomonadati</taxon>
        <taxon>Pseudomonadota</taxon>
        <taxon>Betaproteobacteria</taxon>
        <taxon>Burkholderiales</taxon>
        <taxon>Oxalobacteraceae</taxon>
        <taxon>Herbaspirillum</taxon>
    </lineage>
</organism>
<dbReference type="SUPFAM" id="SSF51735">
    <property type="entry name" value="NAD(P)-binding Rossmann-fold domains"/>
    <property type="match status" value="1"/>
</dbReference>
<reference evidence="2" key="1">
    <citation type="submission" date="2023-02" db="EMBL/GenBank/DDBJ databases">
        <title>Description of Herbaspirillum huttiense subsp. nephrolepsisexaltata and Herbaspirillum huttiense subsp. lycopersicon.</title>
        <authorList>
            <person name="Poudel M."/>
            <person name="Sharma A."/>
            <person name="Goss E."/>
            <person name="Tapia J.H."/>
            <person name="Harmon C.M."/>
            <person name="Jones J.B."/>
        </authorList>
    </citation>
    <scope>NUCLEOTIDE SEQUENCE</scope>
    <source>
        <strain evidence="2">NC40101</strain>
    </source>
</reference>
<dbReference type="RefSeq" id="WP_310839103.1">
    <property type="nucleotide sequence ID" value="NZ_JAVLSM010000027.1"/>
</dbReference>
<evidence type="ECO:0000256" key="1">
    <source>
        <dbReference type="SAM" id="MobiDB-lite"/>
    </source>
</evidence>
<dbReference type="InterPro" id="IPR036291">
    <property type="entry name" value="NAD(P)-bd_dom_sf"/>
</dbReference>
<accession>A0AAE4GF27</accession>
<protein>
    <submittedName>
        <fullName evidence="2">Uncharacterized protein</fullName>
    </submittedName>
</protein>
<gene>
    <name evidence="2" type="ORF">RJN63_28970</name>
</gene>
<dbReference type="AlphaFoldDB" id="A0AAE4GF27"/>